<proteinExistence type="predicted"/>
<sequence>MKFAVVTTLHYGDHKMYNDDVRLVDALDKIGVEWIEAQKFWGSLGLDTYNIDYKPEDKIAVIELKDISQLALLAEVENDKIYIDYEKHVIIPAYYEVDD</sequence>
<dbReference type="Proteomes" id="UP000601587">
    <property type="component" value="Unassembled WGS sequence"/>
</dbReference>
<protein>
    <submittedName>
        <fullName evidence="1">Uncharacterized protein</fullName>
    </submittedName>
</protein>
<organism evidence="1 2">
    <name type="scientific">Lactobacillus helveticus</name>
    <name type="common">Lactobacillus suntoryeus</name>
    <dbReference type="NCBI Taxonomy" id="1587"/>
    <lineage>
        <taxon>Bacteria</taxon>
        <taxon>Bacillati</taxon>
        <taxon>Bacillota</taxon>
        <taxon>Bacilli</taxon>
        <taxon>Lactobacillales</taxon>
        <taxon>Lactobacillaceae</taxon>
        <taxon>Lactobacillus</taxon>
    </lineage>
</organism>
<dbReference type="EMBL" id="WCGB01000125">
    <property type="protein sequence ID" value="NRN92584.1"/>
    <property type="molecule type" value="Genomic_DNA"/>
</dbReference>
<dbReference type="AlphaFoldDB" id="A0A9Q5G742"/>
<evidence type="ECO:0000313" key="2">
    <source>
        <dbReference type="Proteomes" id="UP000601587"/>
    </source>
</evidence>
<comment type="caution">
    <text evidence="1">The sequence shown here is derived from an EMBL/GenBank/DDBJ whole genome shotgun (WGS) entry which is preliminary data.</text>
</comment>
<accession>A0A9Q5G742</accession>
<dbReference type="RefSeq" id="WP_173004096.1">
    <property type="nucleotide sequence ID" value="NZ_WCGB01000125.1"/>
</dbReference>
<name>A0A9Q5G742_LACHE</name>
<evidence type="ECO:0000313" key="1">
    <source>
        <dbReference type="EMBL" id="NRN92584.1"/>
    </source>
</evidence>
<reference evidence="1" key="1">
    <citation type="submission" date="2019-09" db="EMBL/GenBank/DDBJ databases">
        <title>Comparative genomic analysis of Lactobacillus helveticus.</title>
        <authorList>
            <person name="Zhang H."/>
            <person name="Chen Y."/>
            <person name="Zhong Z."/>
        </authorList>
    </citation>
    <scope>NUCLEOTIDE SEQUENCE</scope>
    <source>
        <strain evidence="1">IMAU50013</strain>
    </source>
</reference>
<gene>
    <name evidence="1" type="ORF">IMAU50013_02159</name>
</gene>